<reference evidence="1 2" key="1">
    <citation type="submission" date="2023-07" db="EMBL/GenBank/DDBJ databases">
        <title>Genomic Encyclopedia of Type Strains, Phase IV (KMG-IV): sequencing the most valuable type-strain genomes for metagenomic binning, comparative biology and taxonomic classification.</title>
        <authorList>
            <person name="Goeker M."/>
        </authorList>
    </citation>
    <scope>NUCLEOTIDE SEQUENCE [LARGE SCALE GENOMIC DNA]</scope>
    <source>
        <strain evidence="1 2">DSM 27594</strain>
    </source>
</reference>
<name>A0ABT9XYV2_9BACI</name>
<dbReference type="EMBL" id="JAUSTW010000007">
    <property type="protein sequence ID" value="MDQ0200755.1"/>
    <property type="molecule type" value="Genomic_DNA"/>
</dbReference>
<dbReference type="RefSeq" id="WP_307411115.1">
    <property type="nucleotide sequence ID" value="NZ_JAUSTW010000007.1"/>
</dbReference>
<evidence type="ECO:0000313" key="1">
    <source>
        <dbReference type="EMBL" id="MDQ0200755.1"/>
    </source>
</evidence>
<dbReference type="Pfam" id="PF26162">
    <property type="entry name" value="YwzD"/>
    <property type="match status" value="1"/>
</dbReference>
<gene>
    <name evidence="1" type="ORF">J2S10_003957</name>
</gene>
<comment type="caution">
    <text evidence="1">The sequence shown here is derived from an EMBL/GenBank/DDBJ whole genome shotgun (WGS) entry which is preliminary data.</text>
</comment>
<proteinExistence type="predicted"/>
<evidence type="ECO:0000313" key="2">
    <source>
        <dbReference type="Proteomes" id="UP001224122"/>
    </source>
</evidence>
<keyword evidence="2" id="KW-1185">Reference proteome</keyword>
<protein>
    <recommendedName>
        <fullName evidence="3">Aspartyl-phosphate phosphatase Spo0E family protein</fullName>
    </recommendedName>
</protein>
<dbReference type="InterPro" id="IPR058930">
    <property type="entry name" value="YwzD"/>
</dbReference>
<accession>A0ABT9XYV2</accession>
<sequence length="51" mass="5879">MEGEEKKNNSNKGDFSEIIKKAYEKGLKENEITVDKLIKELKADLKHMIIS</sequence>
<evidence type="ECO:0008006" key="3">
    <source>
        <dbReference type="Google" id="ProtNLM"/>
    </source>
</evidence>
<organism evidence="1 2">
    <name type="scientific">Neobacillus ginsengisoli</name>
    <dbReference type="NCBI Taxonomy" id="904295"/>
    <lineage>
        <taxon>Bacteria</taxon>
        <taxon>Bacillati</taxon>
        <taxon>Bacillota</taxon>
        <taxon>Bacilli</taxon>
        <taxon>Bacillales</taxon>
        <taxon>Bacillaceae</taxon>
        <taxon>Neobacillus</taxon>
    </lineage>
</organism>
<dbReference type="Proteomes" id="UP001224122">
    <property type="component" value="Unassembled WGS sequence"/>
</dbReference>